<dbReference type="InterPro" id="IPR026847">
    <property type="entry name" value="VPS13"/>
</dbReference>
<evidence type="ECO:0000259" key="4">
    <source>
        <dbReference type="Pfam" id="PF12624"/>
    </source>
</evidence>
<accession>A0A6J8EWQ7</accession>
<feature type="compositionally biased region" description="Basic and acidic residues" evidence="3">
    <location>
        <begin position="7"/>
        <end position="38"/>
    </location>
</feature>
<dbReference type="Proteomes" id="UP000507470">
    <property type="component" value="Unassembled WGS sequence"/>
</dbReference>
<protein>
    <submittedName>
        <fullName evidence="5">VPS13A_C</fullName>
    </submittedName>
</protein>
<dbReference type="OrthoDB" id="6125109at2759"/>
<keyword evidence="2" id="KW-0813">Transport</keyword>
<evidence type="ECO:0000256" key="3">
    <source>
        <dbReference type="SAM" id="MobiDB-lite"/>
    </source>
</evidence>
<proteinExistence type="inferred from homology"/>
<evidence type="ECO:0000256" key="1">
    <source>
        <dbReference type="ARBA" id="ARBA00006545"/>
    </source>
</evidence>
<dbReference type="EMBL" id="CACVKT020009964">
    <property type="protein sequence ID" value="CAC5424182.1"/>
    <property type="molecule type" value="Genomic_DNA"/>
</dbReference>
<dbReference type="PANTHER" id="PTHR16166">
    <property type="entry name" value="VACUOLAR PROTEIN SORTING-ASSOCIATED PROTEIN VPS13"/>
    <property type="match status" value="1"/>
</dbReference>
<dbReference type="Pfam" id="PF12624">
    <property type="entry name" value="VPS13_N"/>
    <property type="match status" value="1"/>
</dbReference>
<dbReference type="GO" id="GO:0006623">
    <property type="term" value="P:protein targeting to vacuole"/>
    <property type="evidence" value="ECO:0007669"/>
    <property type="project" value="TreeGrafter"/>
</dbReference>
<gene>
    <name evidence="5" type="ORF">MCOR_56106</name>
</gene>
<organism evidence="5 6">
    <name type="scientific">Mytilus coruscus</name>
    <name type="common">Sea mussel</name>
    <dbReference type="NCBI Taxonomy" id="42192"/>
    <lineage>
        <taxon>Eukaryota</taxon>
        <taxon>Metazoa</taxon>
        <taxon>Spiralia</taxon>
        <taxon>Lophotrochozoa</taxon>
        <taxon>Mollusca</taxon>
        <taxon>Bivalvia</taxon>
        <taxon>Autobranchia</taxon>
        <taxon>Pteriomorphia</taxon>
        <taxon>Mytilida</taxon>
        <taxon>Mytiloidea</taxon>
        <taxon>Mytilidae</taxon>
        <taxon>Mytilinae</taxon>
        <taxon>Mytilus</taxon>
    </lineage>
</organism>
<dbReference type="PANTHER" id="PTHR16166:SF93">
    <property type="entry name" value="INTERMEMBRANE LIPID TRANSFER PROTEIN VPS13"/>
    <property type="match status" value="1"/>
</dbReference>
<feature type="domain" description="Chorein N-terminal" evidence="4">
    <location>
        <begin position="13"/>
        <end position="234"/>
    </location>
</feature>
<evidence type="ECO:0000313" key="6">
    <source>
        <dbReference type="Proteomes" id="UP000507470"/>
    </source>
</evidence>
<name>A0A6J8EWQ7_MYTCO</name>
<dbReference type="GO" id="GO:0045053">
    <property type="term" value="P:protein retention in Golgi apparatus"/>
    <property type="evidence" value="ECO:0007669"/>
    <property type="project" value="TreeGrafter"/>
</dbReference>
<keyword evidence="6" id="KW-1185">Reference proteome</keyword>
<evidence type="ECO:0000256" key="2">
    <source>
        <dbReference type="ARBA" id="ARBA00022448"/>
    </source>
</evidence>
<comment type="similarity">
    <text evidence="1">Belongs to the VPS13 family.</text>
</comment>
<dbReference type="AlphaFoldDB" id="A0A6J8EWQ7"/>
<reference evidence="5 6" key="1">
    <citation type="submission" date="2020-06" db="EMBL/GenBank/DDBJ databases">
        <authorList>
            <person name="Li R."/>
            <person name="Bekaert M."/>
        </authorList>
    </citation>
    <scope>NUCLEOTIDE SEQUENCE [LARGE SCALE GENOMIC DNA]</scope>
    <source>
        <strain evidence="6">wild</strain>
    </source>
</reference>
<sequence>MDMVQTDAERFNDEKEETVKDESKQKTEDTIKLEDKENQQKKNSFAEKVIAHIINKLEITIVNVHLRYEDNYSNPKRPFSFGVLLELLQFKTKDENGEECVVKGAVTQIVKFTTVRSLAVYWKSESKHFDYGKKTEDWFKKTNDVYDREKDAGFRYLIKPISPSAKLILNTNPKLKKSPKILLTVELDDISVVLSKVQFDNILEMIESFEKVKSLRKIKEKRPVVPLKDHDNEWTNIMEKYKEVYAKKLDGQKITKEIQDTIDYCERNLNVNTKAFVQQIAEVETAKRKKAKNKSDEIIEDISKLIETFNVREY</sequence>
<dbReference type="InterPro" id="IPR026854">
    <property type="entry name" value="VPS13_N"/>
</dbReference>
<feature type="region of interest" description="Disordered" evidence="3">
    <location>
        <begin position="1"/>
        <end position="38"/>
    </location>
</feature>
<evidence type="ECO:0000313" key="5">
    <source>
        <dbReference type="EMBL" id="CAC5424182.1"/>
    </source>
</evidence>